<dbReference type="InterPro" id="IPR011761">
    <property type="entry name" value="ATP-grasp"/>
</dbReference>
<dbReference type="Gene3D" id="3.30.470.20">
    <property type="entry name" value="ATP-grasp fold, B domain"/>
    <property type="match status" value="2"/>
</dbReference>
<keyword evidence="4 17" id="KW-0436">Ligase</keyword>
<dbReference type="PROSITE" id="PS51257">
    <property type="entry name" value="PROKAR_LIPOPROTEIN"/>
    <property type="match status" value="1"/>
</dbReference>
<feature type="domain" description="ATP-grasp" evidence="16">
    <location>
        <begin position="133"/>
        <end position="334"/>
    </location>
</feature>
<dbReference type="PANTHER" id="PTHR11405">
    <property type="entry name" value="CARBAMOYLTRANSFERASE FAMILY MEMBER"/>
    <property type="match status" value="1"/>
</dbReference>
<dbReference type="SUPFAM" id="SSF48108">
    <property type="entry name" value="Carbamoyl phosphate synthetase, large subunit connection domain"/>
    <property type="match status" value="1"/>
</dbReference>
<dbReference type="GO" id="GO:0005737">
    <property type="term" value="C:cytoplasm"/>
    <property type="evidence" value="ECO:0007669"/>
    <property type="project" value="TreeGrafter"/>
</dbReference>
<dbReference type="GO" id="GO:0006541">
    <property type="term" value="P:glutamine metabolic process"/>
    <property type="evidence" value="ECO:0007669"/>
    <property type="project" value="TreeGrafter"/>
</dbReference>
<evidence type="ECO:0000256" key="6">
    <source>
        <dbReference type="ARBA" id="ARBA00022723"/>
    </source>
</evidence>
<evidence type="ECO:0000313" key="17">
    <source>
        <dbReference type="EMBL" id="CUX76691.1"/>
    </source>
</evidence>
<accession>A0A143WNK4</accession>
<organism evidence="17 18">
    <name type="scientific">Tremblaya princeps</name>
    <dbReference type="NCBI Taxonomy" id="189385"/>
    <lineage>
        <taxon>Bacteria</taxon>
        <taxon>Pseudomonadati</taxon>
        <taxon>Pseudomonadota</taxon>
        <taxon>Betaproteobacteria</taxon>
        <taxon>Candidatus Tremblayella</taxon>
    </lineage>
</organism>
<dbReference type="InterPro" id="IPR005479">
    <property type="entry name" value="CPAse_ATP-bd"/>
</dbReference>
<dbReference type="NCBIfam" id="NF009455">
    <property type="entry name" value="PRK12815.1"/>
    <property type="match status" value="1"/>
</dbReference>
<dbReference type="PANTHER" id="PTHR11405:SF53">
    <property type="entry name" value="CARBAMOYL-PHOSPHATE SYNTHASE [AMMONIA], MITOCHONDRIAL"/>
    <property type="match status" value="1"/>
</dbReference>
<dbReference type="InterPro" id="IPR005483">
    <property type="entry name" value="CPSase_dom"/>
</dbReference>
<comment type="similarity">
    <text evidence="2">Belongs to the CarB family.</text>
</comment>
<dbReference type="FunFam" id="3.30.470.20:FF:000026">
    <property type="entry name" value="Carbamoyl-phosphate synthase large chain"/>
    <property type="match status" value="1"/>
</dbReference>
<evidence type="ECO:0000256" key="12">
    <source>
        <dbReference type="ARBA" id="ARBA00023211"/>
    </source>
</evidence>
<evidence type="ECO:0000256" key="10">
    <source>
        <dbReference type="ARBA" id="ARBA00022842"/>
    </source>
</evidence>
<comment type="catalytic activity">
    <reaction evidence="13">
        <text>hydrogencarbonate + NH4(+) + 2 ATP = carbamoyl phosphate + 2 ADP + phosphate + 2 H(+)</text>
        <dbReference type="Rhea" id="RHEA:18029"/>
        <dbReference type="ChEBI" id="CHEBI:15378"/>
        <dbReference type="ChEBI" id="CHEBI:17544"/>
        <dbReference type="ChEBI" id="CHEBI:28938"/>
        <dbReference type="ChEBI" id="CHEBI:30616"/>
        <dbReference type="ChEBI" id="CHEBI:43474"/>
        <dbReference type="ChEBI" id="CHEBI:58228"/>
        <dbReference type="ChEBI" id="CHEBI:456216"/>
        <dbReference type="EC" id="6.3.4.16"/>
    </reaction>
</comment>
<evidence type="ECO:0000259" key="16">
    <source>
        <dbReference type="PROSITE" id="PS50975"/>
    </source>
</evidence>
<keyword evidence="12" id="KW-0464">Manganese</keyword>
<name>A0A143WNK4_TREPR</name>
<protein>
    <submittedName>
        <fullName evidence="17">Carbamoyl-phosphate synthase large chain</fullName>
        <ecNumber evidence="17">6.3.5.5</ecNumber>
    </submittedName>
</protein>
<evidence type="ECO:0000256" key="15">
    <source>
        <dbReference type="PROSITE-ProRule" id="PRU00409"/>
    </source>
</evidence>
<evidence type="ECO:0000256" key="7">
    <source>
        <dbReference type="ARBA" id="ARBA00022737"/>
    </source>
</evidence>
<feature type="domain" description="ATP-grasp" evidence="16">
    <location>
        <begin position="678"/>
        <end position="872"/>
    </location>
</feature>
<dbReference type="Pfam" id="PF25596">
    <property type="entry name" value="CPSase_L_D1"/>
    <property type="match status" value="2"/>
</dbReference>
<dbReference type="Pfam" id="PF02787">
    <property type="entry name" value="CPSase_L_D3"/>
    <property type="match status" value="1"/>
</dbReference>
<dbReference type="SUPFAM" id="SSF56059">
    <property type="entry name" value="Glutathione synthetase ATP-binding domain-like"/>
    <property type="match status" value="2"/>
</dbReference>
<comment type="pathway">
    <text evidence="1">Amino-acid biosynthesis; L-arginine biosynthesis; carbamoyl phosphate from bicarbonate: step 1/1.</text>
</comment>
<evidence type="ECO:0000256" key="2">
    <source>
        <dbReference type="ARBA" id="ARBA00009799"/>
    </source>
</evidence>
<keyword evidence="11" id="KW-0665">Pyrimidine biosynthesis</keyword>
<evidence type="ECO:0000313" key="18">
    <source>
        <dbReference type="Proteomes" id="UP000075242"/>
    </source>
</evidence>
<keyword evidence="5" id="KW-0028">Amino-acid biosynthesis</keyword>
<evidence type="ECO:0000256" key="3">
    <source>
        <dbReference type="ARBA" id="ARBA00022571"/>
    </source>
</evidence>
<keyword evidence="3" id="KW-0055">Arginine biosynthesis</keyword>
<evidence type="ECO:0000256" key="4">
    <source>
        <dbReference type="ARBA" id="ARBA00022598"/>
    </source>
</evidence>
<evidence type="ECO:0000256" key="1">
    <source>
        <dbReference type="ARBA" id="ARBA00005077"/>
    </source>
</evidence>
<dbReference type="NCBIfam" id="NF003671">
    <property type="entry name" value="PRK05294.1"/>
    <property type="match status" value="1"/>
</dbReference>
<dbReference type="InterPro" id="IPR006275">
    <property type="entry name" value="CPSase_lsu"/>
</dbReference>
<evidence type="ECO:0000256" key="13">
    <source>
        <dbReference type="ARBA" id="ARBA00047359"/>
    </source>
</evidence>
<sequence length="1054" mass="112307">MPRRSDVRSVAILGAGPITIGQACEFDYSGTQACRALSEEGVRVVLINSNPATIMTDPGTASATYVEPMDARTMARILRRERPDAILATMGGQTALNCLQELGRHGVLEELDMECLGVSPASVENSEDRLRFKGIATSLGLGVASSHAVRTVEDAARAARAMARAGMAGRTMIVRPSFTLGGAGSGVAHCERELLVMCARGLAMSPIGEVLVEESLMGWKEYELEVVKDHAGNCLAVCCIENVDPMGIHTGDSVTVAPAQTLCDPEYQRMRSAAFDIVRASGFTSGCVNVQFAICPQTGRMVAVEMNPRVSRSSALASKATGYPIARVAAKLSLGYLLEELGSGMTRRRTTSTMEPAMDYVVVKMPRFSFEKFPGEEPMLSTHMQSVGEVMAIGSTFTESFMKALRCLEDTGASMAACSARERLALLISFPSPHRMACMLAALGMGMPSAALRRMTCVDLWYIARLKRIARILGALSYKGPSTMSRLEWLAAKRCGISDAALSAAWGIDEMRVAYARRSLRVSPARRRIDTCAGEHDVAASYVYSTYCGAGGGGASRGDRVVLLGSGPNRIGQGIEFDYCCVHAAATAAMEGHRTVMVNCNPETVSTDFDASHALHFEPLTMEDIEEVVLHTRPLGAVLQFGGQTPLSLAEDMASRCVRLLGTPAETIASAEDRSKFKAVLDAAGVAQPRGSIMWGPDDAATVSSSVGFPAIVRPSYVLSGRCMQVVRGAGELCAYAMHHGKRVRGAIVEQYLGGAIECDMDCVCDVDGMPACHVVEHVEPVGVHSGDSACSTPPYTLGSGVLYQMRSIAVALSRRLAVVGLMNIQFAILSPGDYGEAVYVIEVNPRASRTVPFVSKASIINLPRMATYAMLGRRCHSVRGEPTGLYSVKEAVFAFSKFPYATPSLGPEMRSTGEVMCTGRSFGEAWAKSQAAAGYDIAGASTAALSACGGSTSAMLQAARLMRQARAELYCTERTYRAAYSKGVMVHRGGASGHRLVLAPGDGRGELSMPPAHAPHVLVCSTIRGCLALTEGLAQPANMHPLRLQDLRNARIV</sequence>
<dbReference type="Gene3D" id="3.40.50.20">
    <property type="match status" value="2"/>
</dbReference>
<gene>
    <name evidence="17" type="primary">carB</name>
    <name evidence="17" type="ORF">MHIR_TP00059</name>
</gene>
<dbReference type="GO" id="GO:0006526">
    <property type="term" value="P:L-arginine biosynthetic process"/>
    <property type="evidence" value="ECO:0007669"/>
    <property type="project" value="UniProtKB-KW"/>
</dbReference>
<dbReference type="InterPro" id="IPR036897">
    <property type="entry name" value="CarbamoylP_synth_lsu_oligo_sf"/>
</dbReference>
<dbReference type="Gene3D" id="1.10.1030.10">
    <property type="entry name" value="Carbamoyl-phosphate synthetase, large subunit oligomerisation domain"/>
    <property type="match status" value="1"/>
</dbReference>
<dbReference type="GO" id="GO:0005524">
    <property type="term" value="F:ATP binding"/>
    <property type="evidence" value="ECO:0007669"/>
    <property type="project" value="UniProtKB-UniRule"/>
</dbReference>
<reference evidence="18" key="1">
    <citation type="submission" date="2016-01" db="EMBL/GenBank/DDBJ databases">
        <authorList>
            <person name="Husnik F."/>
        </authorList>
    </citation>
    <scope>NUCLEOTIDE SEQUENCE [LARGE SCALE GENOMIC DNA]</scope>
</reference>
<dbReference type="PATRIC" id="fig|189385.8.peg.64"/>
<keyword evidence="8 15" id="KW-0547">Nucleotide-binding</keyword>
<dbReference type="EMBL" id="LN999011">
    <property type="protein sequence ID" value="CUX76691.1"/>
    <property type="molecule type" value="Genomic_DNA"/>
</dbReference>
<evidence type="ECO:0000256" key="8">
    <source>
        <dbReference type="ARBA" id="ARBA00022741"/>
    </source>
</evidence>
<dbReference type="InterPro" id="IPR058047">
    <property type="entry name" value="CPSase_preATP-grasp"/>
</dbReference>
<evidence type="ECO:0000256" key="5">
    <source>
        <dbReference type="ARBA" id="ARBA00022605"/>
    </source>
</evidence>
<dbReference type="NCBIfam" id="TIGR01369">
    <property type="entry name" value="CPSaseII_lrg"/>
    <property type="match status" value="1"/>
</dbReference>
<dbReference type="PRINTS" id="PR00098">
    <property type="entry name" value="CPSASE"/>
</dbReference>
<comment type="catalytic activity">
    <reaction evidence="14">
        <text>hydrogencarbonate + L-glutamine + 2 ATP + H2O = carbamoyl phosphate + L-glutamate + 2 ADP + phosphate + 2 H(+)</text>
        <dbReference type="Rhea" id="RHEA:18633"/>
        <dbReference type="ChEBI" id="CHEBI:15377"/>
        <dbReference type="ChEBI" id="CHEBI:15378"/>
        <dbReference type="ChEBI" id="CHEBI:17544"/>
        <dbReference type="ChEBI" id="CHEBI:29985"/>
        <dbReference type="ChEBI" id="CHEBI:30616"/>
        <dbReference type="ChEBI" id="CHEBI:43474"/>
        <dbReference type="ChEBI" id="CHEBI:58228"/>
        <dbReference type="ChEBI" id="CHEBI:58359"/>
        <dbReference type="ChEBI" id="CHEBI:456216"/>
        <dbReference type="EC" id="6.3.5.5"/>
    </reaction>
</comment>
<dbReference type="Pfam" id="PF02786">
    <property type="entry name" value="CPSase_L_D2"/>
    <property type="match status" value="2"/>
</dbReference>
<evidence type="ECO:0000256" key="14">
    <source>
        <dbReference type="ARBA" id="ARBA00048816"/>
    </source>
</evidence>
<dbReference type="FunFam" id="3.30.470.20:FF:000007">
    <property type="entry name" value="Carbamoyl-phosphate synthase large chain"/>
    <property type="match status" value="1"/>
</dbReference>
<dbReference type="PROSITE" id="PS00867">
    <property type="entry name" value="CPSASE_2"/>
    <property type="match status" value="1"/>
</dbReference>
<dbReference type="GO" id="GO:0046872">
    <property type="term" value="F:metal ion binding"/>
    <property type="evidence" value="ECO:0007669"/>
    <property type="project" value="UniProtKB-KW"/>
</dbReference>
<dbReference type="AlphaFoldDB" id="A0A143WNK4"/>
<dbReference type="FunFam" id="3.40.50.20:FF:000001">
    <property type="entry name" value="Carbamoyl-phosphate synthase large chain"/>
    <property type="match status" value="2"/>
</dbReference>
<dbReference type="InterPro" id="IPR005480">
    <property type="entry name" value="CPSase_lsu_oligo"/>
</dbReference>
<keyword evidence="9 15" id="KW-0067">ATP-binding</keyword>
<dbReference type="Gene3D" id="3.30.1490.20">
    <property type="entry name" value="ATP-grasp fold, A domain"/>
    <property type="match status" value="2"/>
</dbReference>
<dbReference type="SMART" id="SM01096">
    <property type="entry name" value="CPSase_L_D3"/>
    <property type="match status" value="1"/>
</dbReference>
<keyword evidence="6" id="KW-0479">Metal-binding</keyword>
<keyword evidence="10" id="KW-0460">Magnesium</keyword>
<dbReference type="GO" id="GO:0006221">
    <property type="term" value="P:pyrimidine nucleotide biosynthetic process"/>
    <property type="evidence" value="ECO:0007669"/>
    <property type="project" value="UniProtKB-KW"/>
</dbReference>
<dbReference type="InterPro" id="IPR016185">
    <property type="entry name" value="PreATP-grasp_dom_sf"/>
</dbReference>
<dbReference type="EC" id="6.3.5.5" evidence="17"/>
<evidence type="ECO:0000256" key="11">
    <source>
        <dbReference type="ARBA" id="ARBA00022975"/>
    </source>
</evidence>
<dbReference type="GO" id="GO:0004087">
    <property type="term" value="F:carbamoyl-phosphate synthase (ammonia) activity"/>
    <property type="evidence" value="ECO:0007669"/>
    <property type="project" value="UniProtKB-EC"/>
</dbReference>
<dbReference type="Proteomes" id="UP000075242">
    <property type="component" value="Chromosome I"/>
</dbReference>
<dbReference type="InterPro" id="IPR013815">
    <property type="entry name" value="ATP_grasp_subdomain_1"/>
</dbReference>
<dbReference type="PROSITE" id="PS50975">
    <property type="entry name" value="ATP_GRASP"/>
    <property type="match status" value="2"/>
</dbReference>
<dbReference type="SUPFAM" id="SSF52440">
    <property type="entry name" value="PreATP-grasp domain"/>
    <property type="match status" value="2"/>
</dbReference>
<evidence type="ECO:0000256" key="9">
    <source>
        <dbReference type="ARBA" id="ARBA00022840"/>
    </source>
</evidence>
<proteinExistence type="inferred from homology"/>
<keyword evidence="7" id="KW-0677">Repeat</keyword>
<dbReference type="GO" id="GO:0004088">
    <property type="term" value="F:carbamoyl-phosphate synthase (glutamine-hydrolyzing) activity"/>
    <property type="evidence" value="ECO:0007669"/>
    <property type="project" value="UniProtKB-EC"/>
</dbReference>